<dbReference type="Proteomes" id="UP001497535">
    <property type="component" value="Unassembled WGS sequence"/>
</dbReference>
<gene>
    <name evidence="1" type="ORF">MENTE1834_LOCUS6351</name>
</gene>
<accession>A0ACB0Y223</accession>
<comment type="caution">
    <text evidence="1">The sequence shown here is derived from an EMBL/GenBank/DDBJ whole genome shotgun (WGS) entry which is preliminary data.</text>
</comment>
<evidence type="ECO:0000313" key="2">
    <source>
        <dbReference type="Proteomes" id="UP001497535"/>
    </source>
</evidence>
<name>A0ACB0Y223_MELEN</name>
<protein>
    <submittedName>
        <fullName evidence="1">Uncharacterized protein</fullName>
    </submittedName>
</protein>
<reference evidence="1" key="1">
    <citation type="submission" date="2023-11" db="EMBL/GenBank/DDBJ databases">
        <authorList>
            <person name="Poullet M."/>
        </authorList>
    </citation>
    <scope>NUCLEOTIDE SEQUENCE</scope>
    <source>
        <strain evidence="1">E1834</strain>
    </source>
</reference>
<sequence>MEIFGDENLFKEGGEENKNKIILKEEEEEENDFEFVEIKQEEVINEEISNNNWIKRFFKIIFILVIIFCFLLPNVLSFCGFDIIDNENGQIFPAFYFPLIDVEFSEF</sequence>
<dbReference type="EMBL" id="CAVMJV010000004">
    <property type="protein sequence ID" value="CAK5027284.1"/>
    <property type="molecule type" value="Genomic_DNA"/>
</dbReference>
<proteinExistence type="predicted"/>
<evidence type="ECO:0000313" key="1">
    <source>
        <dbReference type="EMBL" id="CAK5027284.1"/>
    </source>
</evidence>
<keyword evidence="2" id="KW-1185">Reference proteome</keyword>
<organism evidence="1 2">
    <name type="scientific">Meloidogyne enterolobii</name>
    <name type="common">Root-knot nematode worm</name>
    <name type="synonym">Meloidogyne mayaguensis</name>
    <dbReference type="NCBI Taxonomy" id="390850"/>
    <lineage>
        <taxon>Eukaryota</taxon>
        <taxon>Metazoa</taxon>
        <taxon>Ecdysozoa</taxon>
        <taxon>Nematoda</taxon>
        <taxon>Chromadorea</taxon>
        <taxon>Rhabditida</taxon>
        <taxon>Tylenchina</taxon>
        <taxon>Tylenchomorpha</taxon>
        <taxon>Tylenchoidea</taxon>
        <taxon>Meloidogynidae</taxon>
        <taxon>Meloidogyninae</taxon>
        <taxon>Meloidogyne</taxon>
    </lineage>
</organism>